<dbReference type="PANTHER" id="PTHR47495">
    <property type="entry name" value="ALDEHYDE DEHYDROGENASE"/>
    <property type="match status" value="1"/>
</dbReference>
<dbReference type="Gene3D" id="3.90.1170.50">
    <property type="entry name" value="Aldehyde oxidase/xanthine dehydrogenase, a/b hammerhead"/>
    <property type="match status" value="1"/>
</dbReference>
<evidence type="ECO:0000259" key="2">
    <source>
        <dbReference type="SMART" id="SM01008"/>
    </source>
</evidence>
<feature type="transmembrane region" description="Helical" evidence="1">
    <location>
        <begin position="21"/>
        <end position="39"/>
    </location>
</feature>
<dbReference type="InterPro" id="IPR000674">
    <property type="entry name" value="Ald_Oxase/Xan_DH_a/b"/>
</dbReference>
<dbReference type="Pfam" id="PF02738">
    <property type="entry name" value="MoCoBD_1"/>
    <property type="match status" value="1"/>
</dbReference>
<dbReference type="PIRSF" id="PIRSF036389">
    <property type="entry name" value="IOR_B"/>
    <property type="match status" value="1"/>
</dbReference>
<dbReference type="InterPro" id="IPR008274">
    <property type="entry name" value="AldOxase/xan_DH_MoCoBD1"/>
</dbReference>
<accession>A0A1M5HQM2</accession>
<reference evidence="3 4" key="1">
    <citation type="submission" date="2016-11" db="EMBL/GenBank/DDBJ databases">
        <authorList>
            <person name="Jaros S."/>
            <person name="Januszkiewicz K."/>
            <person name="Wedrychowicz H."/>
        </authorList>
    </citation>
    <scope>NUCLEOTIDE SEQUENCE [LARGE SCALE GENOMIC DNA]</scope>
    <source>
        <strain evidence="3 4">GAS242</strain>
    </source>
</reference>
<dbReference type="InterPro" id="IPR046867">
    <property type="entry name" value="AldOxase/xan_DH_MoCoBD2"/>
</dbReference>
<dbReference type="Gene3D" id="3.30.365.10">
    <property type="entry name" value="Aldehyde oxidase/xanthine dehydrogenase, molybdopterin binding domain"/>
    <property type="match status" value="4"/>
</dbReference>
<keyword evidence="1" id="KW-0472">Membrane</keyword>
<organism evidence="3 4">
    <name type="scientific">Bradyrhizobium erythrophlei</name>
    <dbReference type="NCBI Taxonomy" id="1437360"/>
    <lineage>
        <taxon>Bacteria</taxon>
        <taxon>Pseudomonadati</taxon>
        <taxon>Pseudomonadota</taxon>
        <taxon>Alphaproteobacteria</taxon>
        <taxon>Hyphomicrobiales</taxon>
        <taxon>Nitrobacteraceae</taxon>
        <taxon>Bradyrhizobium</taxon>
    </lineage>
</organism>
<feature type="domain" description="Aldehyde oxidase/xanthine dehydrogenase a/b hammerhead" evidence="2">
    <location>
        <begin position="222"/>
        <end position="300"/>
    </location>
</feature>
<sequence length="730" mass="77911">MLARESVAATARTSDGVSRRALLTGALAGGFLLAFHLPVRAVNEPVQPPDSSSGKFAPNAFIRIDEAGHTTLVMPQVEMGQGIYTAVAMILAEELDADFASVTLEHAPPDEKLYANPAFGVQATGGSTSVRAFWTPLRKAGASARAMLVQAAAGQWQVEPASCATSNGEVTHRESGRKLSYGALALAASSQTPPKDVALKDPKDFTLIGKPLKRLDTPDKVNGKAVYGIDAMLPGMKFATLAACPVFGGKVAKVDDSAARKVPGVRQIVILDDLVAVVGDHMWAAKKGLDALVIDWDEGPNAHLSSNDIWQDLRAASEKDGVVAKSEGDIAKGLATGDRLDASYELPFLAHATMEPLSATVHFKPDSCEIWTGTQIMARVQSEAAKAAGLPVEKVIVNNHLLGGGFGRKLEPDMVVAAVRIAKQVDGPVKIVWTREEDIQHDIYRPVYRDTIAATLSDGKIVGWKYKVAGAAIIARWLPPAFQKGIDIDAVDSAVDQPYDIPNLHVEYVRAEPPAVPTGFWRGVGCNNNVFAIECFMDELARKAGKDPIDFRRSMLGKNPRLLAALNLVAEKSNWGQPLPARVGRGVCVQPSFASFIATVVEAEVDEYGEVKLRRVTSAVDTGIPVNPDTIVAQVEGGLIFGLTAALYGEITIDKGRVQQSNFNDYRMLRIDQAPKIDVHVIKNGESPGGIGETGVTAGPPALRNAIYAVTGVALRRLPIDRALISGKKS</sequence>
<evidence type="ECO:0000256" key="1">
    <source>
        <dbReference type="SAM" id="Phobius"/>
    </source>
</evidence>
<dbReference type="InterPro" id="IPR012368">
    <property type="entry name" value="OxRdtase_Mopterin-bd_su_IorB"/>
</dbReference>
<gene>
    <name evidence="3" type="ORF">SAMN05444169_0978</name>
</gene>
<dbReference type="InterPro" id="IPR037165">
    <property type="entry name" value="AldOxase/xan_DH_Mopterin-bd_sf"/>
</dbReference>
<protein>
    <submittedName>
        <fullName evidence="3">Isoquinoline 1-oxidoreductase, beta subunit</fullName>
    </submittedName>
</protein>
<dbReference type="AlphaFoldDB" id="A0A1M5HQM2"/>
<proteinExistence type="predicted"/>
<dbReference type="SUPFAM" id="SSF56003">
    <property type="entry name" value="Molybdenum cofactor-binding domain"/>
    <property type="match status" value="2"/>
</dbReference>
<dbReference type="PANTHER" id="PTHR47495:SF2">
    <property type="entry name" value="ALDEHYDE DEHYDROGENASE"/>
    <property type="match status" value="1"/>
</dbReference>
<evidence type="ECO:0000313" key="4">
    <source>
        <dbReference type="Proteomes" id="UP000190675"/>
    </source>
</evidence>
<dbReference type="SMART" id="SM01008">
    <property type="entry name" value="Ald_Xan_dh_C"/>
    <property type="match status" value="1"/>
</dbReference>
<dbReference type="Pfam" id="PF20256">
    <property type="entry name" value="MoCoBD_2"/>
    <property type="match status" value="2"/>
</dbReference>
<dbReference type="Proteomes" id="UP000190675">
    <property type="component" value="Chromosome I"/>
</dbReference>
<dbReference type="EMBL" id="LT670818">
    <property type="protein sequence ID" value="SHG18225.1"/>
    <property type="molecule type" value="Genomic_DNA"/>
</dbReference>
<dbReference type="OrthoDB" id="9767994at2"/>
<keyword evidence="1" id="KW-0812">Transmembrane</keyword>
<name>A0A1M5HQM2_9BRAD</name>
<evidence type="ECO:0000313" key="3">
    <source>
        <dbReference type="EMBL" id="SHG18225.1"/>
    </source>
</evidence>
<dbReference type="GO" id="GO:0016491">
    <property type="term" value="F:oxidoreductase activity"/>
    <property type="evidence" value="ECO:0007669"/>
    <property type="project" value="InterPro"/>
</dbReference>
<dbReference type="InterPro" id="IPR052516">
    <property type="entry name" value="N-heterocyclic_Hydroxylase"/>
</dbReference>
<keyword evidence="1" id="KW-1133">Transmembrane helix</keyword>
<dbReference type="RefSeq" id="WP_079564982.1">
    <property type="nucleotide sequence ID" value="NZ_LT670818.1"/>
</dbReference>